<dbReference type="Proteomes" id="UP001314169">
    <property type="component" value="Chromosome 4"/>
</dbReference>
<evidence type="ECO:0000313" key="2">
    <source>
        <dbReference type="Proteomes" id="UP001314169"/>
    </source>
</evidence>
<accession>A0ABP0A312</accession>
<name>A0ABP0A312_PIPNA</name>
<evidence type="ECO:0000313" key="1">
    <source>
        <dbReference type="EMBL" id="CAK6444674.1"/>
    </source>
</evidence>
<reference evidence="1" key="1">
    <citation type="submission" date="2023-12" db="EMBL/GenBank/DDBJ databases">
        <authorList>
            <person name="Brown T."/>
        </authorList>
    </citation>
    <scope>NUCLEOTIDE SEQUENCE</scope>
</reference>
<gene>
    <name evidence="1" type="ORF">MPIPNATIZW_LOCUS12980</name>
</gene>
<organism evidence="1 2">
    <name type="scientific">Pipistrellus nathusii</name>
    <name type="common">Nathusius' pipistrelle</name>
    <dbReference type="NCBI Taxonomy" id="59473"/>
    <lineage>
        <taxon>Eukaryota</taxon>
        <taxon>Metazoa</taxon>
        <taxon>Chordata</taxon>
        <taxon>Craniata</taxon>
        <taxon>Vertebrata</taxon>
        <taxon>Euteleostomi</taxon>
        <taxon>Mammalia</taxon>
        <taxon>Eutheria</taxon>
        <taxon>Laurasiatheria</taxon>
        <taxon>Chiroptera</taxon>
        <taxon>Yangochiroptera</taxon>
        <taxon>Vespertilionidae</taxon>
        <taxon>Pipistrellus</taxon>
    </lineage>
</organism>
<dbReference type="EMBL" id="OY882861">
    <property type="protein sequence ID" value="CAK6444674.1"/>
    <property type="molecule type" value="Genomic_DNA"/>
</dbReference>
<keyword evidence="2" id="KW-1185">Reference proteome</keyword>
<proteinExistence type="predicted"/>
<protein>
    <submittedName>
        <fullName evidence="1">Uncharacterized protein</fullName>
    </submittedName>
</protein>
<sequence length="144" mass="16382">MLLSSRLDPFQVVGFCIHIALERPLTLASFLLPRFISSSLRLQASRREDWRQSRLLLSKPERFPASGLCGIRVSFPEIAGRFICLEDRKPHRSAAWICMRRANLPRLFHPPRLPGGLSSHSRIHFPEKLGTRGVKPGNIFVCVN</sequence>